<dbReference type="Pfam" id="PF02575">
    <property type="entry name" value="YbaB_DNA_bd"/>
    <property type="match status" value="1"/>
</dbReference>
<keyword evidence="2" id="KW-1185">Reference proteome</keyword>
<reference evidence="1 2" key="1">
    <citation type="submission" date="2019-11" db="EMBL/GenBank/DDBJ databases">
        <title>Nocardia sp. nov. CT2-14 isolated from soil.</title>
        <authorList>
            <person name="Kanchanasin P."/>
            <person name="Tanasupawat S."/>
            <person name="Yuki M."/>
            <person name="Kudo T."/>
        </authorList>
    </citation>
    <scope>NUCLEOTIDE SEQUENCE [LARGE SCALE GENOMIC DNA]</scope>
    <source>
        <strain evidence="1 2">CT2-14</strain>
    </source>
</reference>
<gene>
    <name evidence="1" type="ORF">GLP40_14085</name>
</gene>
<dbReference type="InterPro" id="IPR004401">
    <property type="entry name" value="YbaB/EbfC"/>
</dbReference>
<comment type="caution">
    <text evidence="1">The sequence shown here is derived from an EMBL/GenBank/DDBJ whole genome shotgun (WGS) entry which is preliminary data.</text>
</comment>
<dbReference type="Proteomes" id="UP000432464">
    <property type="component" value="Unassembled WGS sequence"/>
</dbReference>
<proteinExistence type="predicted"/>
<name>A0A6I3KZN8_9NOCA</name>
<sequence>MADHVPARHRSVLDAVAEDTERLQEAIRTRTVTATSTDGRITVAVSADGTVHDWRITGADDHTTRLVASLLELIGQAQGTAQKSIRIELDAIDDREEVRAATDAVRDALARAVPPTTSAQCDDTWDYDYESRGKSRIAAD</sequence>
<dbReference type="GO" id="GO:0003677">
    <property type="term" value="F:DNA binding"/>
    <property type="evidence" value="ECO:0007669"/>
    <property type="project" value="InterPro"/>
</dbReference>
<evidence type="ECO:0000313" key="1">
    <source>
        <dbReference type="EMBL" id="MTE13895.1"/>
    </source>
</evidence>
<evidence type="ECO:0000313" key="2">
    <source>
        <dbReference type="Proteomes" id="UP000432464"/>
    </source>
</evidence>
<protein>
    <recommendedName>
        <fullName evidence="3">YbaB/EbfC family DNA-binding protein</fullName>
    </recommendedName>
</protein>
<dbReference type="RefSeq" id="WP_154788363.1">
    <property type="nucleotide sequence ID" value="NZ_WMBB01000006.1"/>
</dbReference>
<evidence type="ECO:0008006" key="3">
    <source>
        <dbReference type="Google" id="ProtNLM"/>
    </source>
</evidence>
<accession>A0A6I3KZN8</accession>
<dbReference type="AlphaFoldDB" id="A0A6I3KZN8"/>
<dbReference type="EMBL" id="WMBB01000006">
    <property type="protein sequence ID" value="MTE13895.1"/>
    <property type="molecule type" value="Genomic_DNA"/>
</dbReference>
<organism evidence="1 2">
    <name type="scientific">Nocardia aurantiaca</name>
    <dbReference type="NCBI Taxonomy" id="2675850"/>
    <lineage>
        <taxon>Bacteria</taxon>
        <taxon>Bacillati</taxon>
        <taxon>Actinomycetota</taxon>
        <taxon>Actinomycetes</taxon>
        <taxon>Mycobacteriales</taxon>
        <taxon>Nocardiaceae</taxon>
        <taxon>Nocardia</taxon>
    </lineage>
</organism>